<evidence type="ECO:0000313" key="2">
    <source>
        <dbReference type="EMBL" id="KAF1994648.1"/>
    </source>
</evidence>
<feature type="signal peptide" evidence="1">
    <location>
        <begin position="1"/>
        <end position="18"/>
    </location>
</feature>
<gene>
    <name evidence="2" type="ORF">P154DRAFT_581597</name>
</gene>
<evidence type="ECO:0000256" key="1">
    <source>
        <dbReference type="SAM" id="SignalP"/>
    </source>
</evidence>
<dbReference type="PANTHER" id="PTHR40640">
    <property type="entry name" value="ANCHORED GLYCOPROTEIN, PUTATIVE (AFU_ORTHOLOGUE AFUA_8G04860)-RELATED"/>
    <property type="match status" value="1"/>
</dbReference>
<evidence type="ECO:0008006" key="4">
    <source>
        <dbReference type="Google" id="ProtNLM"/>
    </source>
</evidence>
<dbReference type="OrthoDB" id="4991875at2759"/>
<organism evidence="2 3">
    <name type="scientific">Amniculicola lignicola CBS 123094</name>
    <dbReference type="NCBI Taxonomy" id="1392246"/>
    <lineage>
        <taxon>Eukaryota</taxon>
        <taxon>Fungi</taxon>
        <taxon>Dikarya</taxon>
        <taxon>Ascomycota</taxon>
        <taxon>Pezizomycotina</taxon>
        <taxon>Dothideomycetes</taxon>
        <taxon>Pleosporomycetidae</taxon>
        <taxon>Pleosporales</taxon>
        <taxon>Amniculicolaceae</taxon>
        <taxon>Amniculicola</taxon>
    </lineage>
</organism>
<evidence type="ECO:0000313" key="3">
    <source>
        <dbReference type="Proteomes" id="UP000799779"/>
    </source>
</evidence>
<keyword evidence="3" id="KW-1185">Reference proteome</keyword>
<dbReference type="AlphaFoldDB" id="A0A6A5W0Y1"/>
<protein>
    <recommendedName>
        <fullName evidence="4">GPI anchored protein</fullName>
    </recommendedName>
</protein>
<dbReference type="PANTHER" id="PTHR40640:SF1">
    <property type="entry name" value="ANCHORED GLYCOPROTEIN, PUTATIVE (AFU_ORTHOLOGUE AFUA_8G04860)-RELATED"/>
    <property type="match status" value="1"/>
</dbReference>
<feature type="chain" id="PRO_5025466494" description="GPI anchored protein" evidence="1">
    <location>
        <begin position="19"/>
        <end position="218"/>
    </location>
</feature>
<reference evidence="2" key="1">
    <citation type="journal article" date="2020" name="Stud. Mycol.">
        <title>101 Dothideomycetes genomes: a test case for predicting lifestyles and emergence of pathogens.</title>
        <authorList>
            <person name="Haridas S."/>
            <person name="Albert R."/>
            <person name="Binder M."/>
            <person name="Bloem J."/>
            <person name="Labutti K."/>
            <person name="Salamov A."/>
            <person name="Andreopoulos B."/>
            <person name="Baker S."/>
            <person name="Barry K."/>
            <person name="Bills G."/>
            <person name="Bluhm B."/>
            <person name="Cannon C."/>
            <person name="Castanera R."/>
            <person name="Culley D."/>
            <person name="Daum C."/>
            <person name="Ezra D."/>
            <person name="Gonzalez J."/>
            <person name="Henrissat B."/>
            <person name="Kuo A."/>
            <person name="Liang C."/>
            <person name="Lipzen A."/>
            <person name="Lutzoni F."/>
            <person name="Magnuson J."/>
            <person name="Mondo S."/>
            <person name="Nolan M."/>
            <person name="Ohm R."/>
            <person name="Pangilinan J."/>
            <person name="Park H.-J."/>
            <person name="Ramirez L."/>
            <person name="Alfaro M."/>
            <person name="Sun H."/>
            <person name="Tritt A."/>
            <person name="Yoshinaga Y."/>
            <person name="Zwiers L.-H."/>
            <person name="Turgeon B."/>
            <person name="Goodwin S."/>
            <person name="Spatafora J."/>
            <person name="Crous P."/>
            <person name="Grigoriev I."/>
        </authorList>
    </citation>
    <scope>NUCLEOTIDE SEQUENCE</scope>
    <source>
        <strain evidence="2">CBS 123094</strain>
    </source>
</reference>
<dbReference type="EMBL" id="ML977654">
    <property type="protein sequence ID" value="KAF1994648.1"/>
    <property type="molecule type" value="Genomic_DNA"/>
</dbReference>
<accession>A0A6A5W0Y1</accession>
<sequence length="218" mass="21414">MRPSTPTLLALLPTLALAQNQTISFFFPLGADPQSLVGSVVSANPSTTTLSITCPTDDPAFDSNNCGFGPGLSYSIISQTEHKGAMSDSGFTMTYACTQNAGMSEMSCGISMGGSEANDPGTTDLVLSGTDYSAAWLPATLTAGVAKLSASASVAPESTGGGELVESLSVTPVASTGSGVAATTGSGAAASSTGAAYKIGVEGGVLLALVGGAAWNVL</sequence>
<name>A0A6A5W0Y1_9PLEO</name>
<dbReference type="Proteomes" id="UP000799779">
    <property type="component" value="Unassembled WGS sequence"/>
</dbReference>
<proteinExistence type="predicted"/>
<keyword evidence="1" id="KW-0732">Signal</keyword>